<organism evidence="3 4">
    <name type="scientific">Variibacter gotjawalensis</name>
    <dbReference type="NCBI Taxonomy" id="1333996"/>
    <lineage>
        <taxon>Bacteria</taxon>
        <taxon>Pseudomonadati</taxon>
        <taxon>Pseudomonadota</taxon>
        <taxon>Alphaproteobacteria</taxon>
        <taxon>Hyphomicrobiales</taxon>
        <taxon>Nitrobacteraceae</taxon>
        <taxon>Variibacter</taxon>
    </lineage>
</organism>
<protein>
    <submittedName>
        <fullName evidence="3">Carboxylesterase NlhH</fullName>
        <ecNumber evidence="3">3.1.1.1</ecNumber>
    </submittedName>
</protein>
<evidence type="ECO:0000256" key="1">
    <source>
        <dbReference type="ARBA" id="ARBA00022801"/>
    </source>
</evidence>
<name>A0A0S3PZS4_9BRAD</name>
<accession>A0A0S3PZS4</accession>
<dbReference type="AlphaFoldDB" id="A0A0S3PZS4"/>
<dbReference type="Pfam" id="PF07859">
    <property type="entry name" value="Abhydrolase_3"/>
    <property type="match status" value="1"/>
</dbReference>
<dbReference type="InterPro" id="IPR013094">
    <property type="entry name" value="AB_hydrolase_3"/>
</dbReference>
<dbReference type="SUPFAM" id="SSF53474">
    <property type="entry name" value="alpha/beta-Hydrolases"/>
    <property type="match status" value="1"/>
</dbReference>
<dbReference type="Gene3D" id="3.40.50.1820">
    <property type="entry name" value="alpha/beta hydrolase"/>
    <property type="match status" value="1"/>
</dbReference>
<dbReference type="InterPro" id="IPR029058">
    <property type="entry name" value="AB_hydrolase_fold"/>
</dbReference>
<dbReference type="PANTHER" id="PTHR48081">
    <property type="entry name" value="AB HYDROLASE SUPERFAMILY PROTEIN C4A8.06C"/>
    <property type="match status" value="1"/>
</dbReference>
<keyword evidence="4" id="KW-1185">Reference proteome</keyword>
<dbReference type="Proteomes" id="UP000236884">
    <property type="component" value="Chromosome"/>
</dbReference>
<proteinExistence type="predicted"/>
<feature type="domain" description="Alpha/beta hydrolase fold-3" evidence="2">
    <location>
        <begin position="109"/>
        <end position="313"/>
    </location>
</feature>
<evidence type="ECO:0000313" key="4">
    <source>
        <dbReference type="Proteomes" id="UP000236884"/>
    </source>
</evidence>
<gene>
    <name evidence="3" type="primary">nlhH_4</name>
    <name evidence="3" type="ORF">GJW-30_1_03976</name>
</gene>
<evidence type="ECO:0000313" key="3">
    <source>
        <dbReference type="EMBL" id="BAT61419.1"/>
    </source>
</evidence>
<reference evidence="3 4" key="1">
    <citation type="submission" date="2015-08" db="EMBL/GenBank/DDBJ databases">
        <title>Investigation of the bacterial diversity of lava forest soil.</title>
        <authorList>
            <person name="Lee J.S."/>
        </authorList>
    </citation>
    <scope>NUCLEOTIDE SEQUENCE [LARGE SCALE GENOMIC DNA]</scope>
    <source>
        <strain evidence="3 4">GJW-30</strain>
    </source>
</reference>
<dbReference type="EMBL" id="AP014946">
    <property type="protein sequence ID" value="BAT61419.1"/>
    <property type="molecule type" value="Genomic_DNA"/>
</dbReference>
<dbReference type="EC" id="3.1.1.1" evidence="3"/>
<dbReference type="KEGG" id="vgo:GJW-30_1_03976"/>
<dbReference type="RefSeq" id="WP_096358120.1">
    <property type="nucleotide sequence ID" value="NZ_AP014946.1"/>
</dbReference>
<keyword evidence="1 3" id="KW-0378">Hydrolase</keyword>
<dbReference type="OrthoDB" id="9806180at2"/>
<dbReference type="PANTHER" id="PTHR48081:SF8">
    <property type="entry name" value="ALPHA_BETA HYDROLASE FOLD-3 DOMAIN-CONTAINING PROTEIN-RELATED"/>
    <property type="match status" value="1"/>
</dbReference>
<evidence type="ECO:0000259" key="2">
    <source>
        <dbReference type="Pfam" id="PF07859"/>
    </source>
</evidence>
<sequence length="428" mass="47414">MAHAASSAANRNVTAIADFDRTAEGMPLTFRAPNVDRDARALLRGMNVAEFKPGAYPLTLMRERFRMIARGLGRHDFNGVQREVMVGPADKPVHIRIYTPSGRKVRPVFVWFHGGAFLIGGPDTADSICRNIANKTDFAVIAVEYRLAPEHSLHDGRADCIVALDWIYQHGAEYGIDPERLALGGDSAGGNLAAVMAQECRKRGRHPKLQVLIYPATNLAESYPSLDENASGYMLTAEMIDWIRMTIGDEDDSFDVRLSPIYEPQLGGLADALVISAGYDPIRDDGLHYAQLLRNAGVPVEIAHYAGEFHGFLNFDTVVAAARDALNRIAIALVDAFDDKRIVDRTTEIADPGAERDQSRVPDLFSEWMTSSFMAGEWFEYQRNRTLKAFLPMFASPLADSQLFNMASTLRNMTTQSALEAHVTYEQN</sequence>
<dbReference type="GO" id="GO:0106435">
    <property type="term" value="F:carboxylesterase activity"/>
    <property type="evidence" value="ECO:0007669"/>
    <property type="project" value="UniProtKB-EC"/>
</dbReference>
<dbReference type="InterPro" id="IPR050300">
    <property type="entry name" value="GDXG_lipolytic_enzyme"/>
</dbReference>